<reference evidence="1" key="1">
    <citation type="submission" date="2022-11" db="EMBL/GenBank/DDBJ databases">
        <authorList>
            <person name="Petersen C."/>
        </authorList>
    </citation>
    <scope>NUCLEOTIDE SEQUENCE</scope>
    <source>
        <strain evidence="1">IBT 22155</strain>
    </source>
</reference>
<comment type="caution">
    <text evidence="1">The sequence shown here is derived from an EMBL/GenBank/DDBJ whole genome shotgun (WGS) entry which is preliminary data.</text>
</comment>
<dbReference type="RefSeq" id="XP_056524912.1">
    <property type="nucleotide sequence ID" value="XM_056662799.1"/>
</dbReference>
<accession>A0A9W9L8W8</accession>
<proteinExistence type="predicted"/>
<sequence length="85" mass="9572">MIVEGPIDENWVRALNEIDSRSTNIEAKAVASANGYKAIEDVRPLLVDVKDKVSNRKNQRLPFEDLDFDAEDDTALQQAASQILW</sequence>
<dbReference type="GeneID" id="81401969"/>
<dbReference type="OrthoDB" id="19482at2759"/>
<dbReference type="EMBL" id="JAPQKL010000002">
    <property type="protein sequence ID" value="KAJ5143268.1"/>
    <property type="molecule type" value="Genomic_DNA"/>
</dbReference>
<gene>
    <name evidence="1" type="ORF">N7515_002055</name>
</gene>
<evidence type="ECO:0000313" key="1">
    <source>
        <dbReference type="EMBL" id="KAJ5143268.1"/>
    </source>
</evidence>
<dbReference type="Proteomes" id="UP001149079">
    <property type="component" value="Unassembled WGS sequence"/>
</dbReference>
<keyword evidence="2" id="KW-1185">Reference proteome</keyword>
<dbReference type="AlphaFoldDB" id="A0A9W9L8W8"/>
<evidence type="ECO:0000313" key="2">
    <source>
        <dbReference type="Proteomes" id="UP001149079"/>
    </source>
</evidence>
<protein>
    <submittedName>
        <fullName evidence="1">Vps52/Sac2</fullName>
    </submittedName>
</protein>
<organism evidence="1 2">
    <name type="scientific">Penicillium bovifimosum</name>
    <dbReference type="NCBI Taxonomy" id="126998"/>
    <lineage>
        <taxon>Eukaryota</taxon>
        <taxon>Fungi</taxon>
        <taxon>Dikarya</taxon>
        <taxon>Ascomycota</taxon>
        <taxon>Pezizomycotina</taxon>
        <taxon>Eurotiomycetes</taxon>
        <taxon>Eurotiomycetidae</taxon>
        <taxon>Eurotiales</taxon>
        <taxon>Aspergillaceae</taxon>
        <taxon>Penicillium</taxon>
    </lineage>
</organism>
<name>A0A9W9L8W8_9EURO</name>
<reference evidence="1" key="2">
    <citation type="journal article" date="2023" name="IMA Fungus">
        <title>Comparative genomic study of the Penicillium genus elucidates a diverse pangenome and 15 lateral gene transfer events.</title>
        <authorList>
            <person name="Petersen C."/>
            <person name="Sorensen T."/>
            <person name="Nielsen M.R."/>
            <person name="Sondergaard T.E."/>
            <person name="Sorensen J.L."/>
            <person name="Fitzpatrick D.A."/>
            <person name="Frisvad J.C."/>
            <person name="Nielsen K.L."/>
        </authorList>
    </citation>
    <scope>NUCLEOTIDE SEQUENCE</scope>
    <source>
        <strain evidence="1">IBT 22155</strain>
    </source>
</reference>